<dbReference type="Pfam" id="PF03446">
    <property type="entry name" value="NAD_binding_2"/>
    <property type="match status" value="1"/>
</dbReference>
<dbReference type="Gene3D" id="1.10.1040.10">
    <property type="entry name" value="N-(1-d-carboxylethyl)-l-norvaline Dehydrogenase, domain 2"/>
    <property type="match status" value="1"/>
</dbReference>
<dbReference type="InterPro" id="IPR029154">
    <property type="entry name" value="HIBADH-like_NADP-bd"/>
</dbReference>
<dbReference type="SUPFAM" id="SSF51735">
    <property type="entry name" value="NAD(P)-binding Rossmann-fold domains"/>
    <property type="match status" value="1"/>
</dbReference>
<dbReference type="AlphaFoldDB" id="A0A073J3R1"/>
<dbReference type="GO" id="GO:0016491">
    <property type="term" value="F:oxidoreductase activity"/>
    <property type="evidence" value="ECO:0007669"/>
    <property type="project" value="UniProtKB-KW"/>
</dbReference>
<feature type="active site" evidence="3">
    <location>
        <position position="174"/>
    </location>
</feature>
<dbReference type="PANTHER" id="PTHR43060:SF15">
    <property type="entry name" value="3-HYDROXYISOBUTYRATE DEHYDROGENASE-LIKE 1, MITOCHONDRIAL-RELATED"/>
    <property type="match status" value="1"/>
</dbReference>
<name>A0A073J3R1_9BACT</name>
<evidence type="ECO:0000259" key="5">
    <source>
        <dbReference type="Pfam" id="PF14833"/>
    </source>
</evidence>
<dbReference type="GO" id="GO:0050661">
    <property type="term" value="F:NADP binding"/>
    <property type="evidence" value="ECO:0007669"/>
    <property type="project" value="InterPro"/>
</dbReference>
<dbReference type="SUPFAM" id="SSF48179">
    <property type="entry name" value="6-phosphogluconate dehydrogenase C-terminal domain-like"/>
    <property type="match status" value="1"/>
</dbReference>
<evidence type="ECO:0000256" key="1">
    <source>
        <dbReference type="ARBA" id="ARBA00023002"/>
    </source>
</evidence>
<sequence>MADKKILGFVGTGVMGSSMAGHLLDAGNEVHVYNRSREKAEALIAKGAMWEESPAELARKCDVVFTMVGFPADVEEIYLGRDGLLAVAKEGELFVDMTTSSPKLAKKLYTIAKERRAGMLDAPVTGGDRGAREATLTIFVGGDKVDFQTALPYFQIMGRVVKHMGGAGNGQNAKLANQIVITGTMTGMCEALAFAKSCGLDLDEFIEAAAGGSASTWSLKNYGPRILKGDFAPGFFIKHFIKDMKLAEEAADEMGLDLPALSVTRGLYEEVAGGGYADSGTQALYCLYDPQEDRAPHNPHKSAV</sequence>
<dbReference type="InterPro" id="IPR006115">
    <property type="entry name" value="6PGDH_NADP-bd"/>
</dbReference>
<accession>A0A073J3R1</accession>
<dbReference type="GeneID" id="90983658"/>
<dbReference type="InterPro" id="IPR036291">
    <property type="entry name" value="NAD(P)-bd_dom_sf"/>
</dbReference>
<organism evidence="6 7">
    <name type="scientific">Synergistes jonesii</name>
    <dbReference type="NCBI Taxonomy" id="2754"/>
    <lineage>
        <taxon>Bacteria</taxon>
        <taxon>Thermotogati</taxon>
        <taxon>Synergistota</taxon>
        <taxon>Synergistia</taxon>
        <taxon>Synergistales</taxon>
        <taxon>Synergistaceae</taxon>
        <taxon>Synergistes</taxon>
    </lineage>
</organism>
<dbReference type="RefSeq" id="WP_051682731.1">
    <property type="nucleotide sequence ID" value="NZ_CAMETI010000009.1"/>
</dbReference>
<dbReference type="Gene3D" id="3.40.50.720">
    <property type="entry name" value="NAD(P)-binding Rossmann-like Domain"/>
    <property type="match status" value="1"/>
</dbReference>
<keyword evidence="1" id="KW-0560">Oxidoreductase</keyword>
<feature type="domain" description="6-phosphogluconate dehydrogenase NADP-binding" evidence="4">
    <location>
        <begin position="7"/>
        <end position="165"/>
    </location>
</feature>
<dbReference type="STRING" id="2754.EH55_05040"/>
<keyword evidence="2" id="KW-0520">NAD</keyword>
<dbReference type="InterPro" id="IPR008927">
    <property type="entry name" value="6-PGluconate_DH-like_C_sf"/>
</dbReference>
<dbReference type="InterPro" id="IPR015815">
    <property type="entry name" value="HIBADH-related"/>
</dbReference>
<evidence type="ECO:0000256" key="2">
    <source>
        <dbReference type="ARBA" id="ARBA00023027"/>
    </source>
</evidence>
<evidence type="ECO:0000313" key="6">
    <source>
        <dbReference type="EMBL" id="KEJ92367.1"/>
    </source>
</evidence>
<dbReference type="OrthoDB" id="9786703at2"/>
<comment type="caution">
    <text evidence="6">The sequence shown here is derived from an EMBL/GenBank/DDBJ whole genome shotgun (WGS) entry which is preliminary data.</text>
</comment>
<reference evidence="6 7" key="1">
    <citation type="submission" date="2014-04" db="EMBL/GenBank/DDBJ databases">
        <title>Draft Genome Sequence of Synergistes jonesii.</title>
        <authorList>
            <person name="Coil D.A."/>
            <person name="Eisen J.A."/>
            <person name="Holland-Moritz H.E."/>
        </authorList>
    </citation>
    <scope>NUCLEOTIDE SEQUENCE [LARGE SCALE GENOMIC DNA]</scope>
    <source>
        <strain evidence="6 7">78-1</strain>
    </source>
</reference>
<gene>
    <name evidence="6" type="ORF">EH55_05040</name>
</gene>
<protein>
    <submittedName>
        <fullName evidence="6">Oxidoreductase</fullName>
    </submittedName>
</protein>
<dbReference type="EMBL" id="JMKI01000031">
    <property type="protein sequence ID" value="KEJ92367.1"/>
    <property type="molecule type" value="Genomic_DNA"/>
</dbReference>
<dbReference type="eggNOG" id="COG2084">
    <property type="taxonomic scope" value="Bacteria"/>
</dbReference>
<dbReference type="GO" id="GO:0051287">
    <property type="term" value="F:NAD binding"/>
    <property type="evidence" value="ECO:0007669"/>
    <property type="project" value="InterPro"/>
</dbReference>
<dbReference type="Pfam" id="PF14833">
    <property type="entry name" value="NAD_binding_11"/>
    <property type="match status" value="1"/>
</dbReference>
<dbReference type="Proteomes" id="UP000027665">
    <property type="component" value="Unassembled WGS sequence"/>
</dbReference>
<proteinExistence type="predicted"/>
<evidence type="ECO:0000259" key="4">
    <source>
        <dbReference type="Pfam" id="PF03446"/>
    </source>
</evidence>
<feature type="domain" description="3-hydroxyisobutyrate dehydrogenase-like NAD-binding" evidence="5">
    <location>
        <begin position="168"/>
        <end position="286"/>
    </location>
</feature>
<dbReference type="PIRSF" id="PIRSF000103">
    <property type="entry name" value="HIBADH"/>
    <property type="match status" value="1"/>
</dbReference>
<evidence type="ECO:0000313" key="7">
    <source>
        <dbReference type="Proteomes" id="UP000027665"/>
    </source>
</evidence>
<keyword evidence="7" id="KW-1185">Reference proteome</keyword>
<evidence type="ECO:0000256" key="3">
    <source>
        <dbReference type="PIRSR" id="PIRSR000103-1"/>
    </source>
</evidence>
<dbReference type="InterPro" id="IPR013328">
    <property type="entry name" value="6PGD_dom2"/>
</dbReference>
<dbReference type="PANTHER" id="PTHR43060">
    <property type="entry name" value="3-HYDROXYISOBUTYRATE DEHYDROGENASE-LIKE 1, MITOCHONDRIAL-RELATED"/>
    <property type="match status" value="1"/>
</dbReference>